<comment type="caution">
    <text evidence="3">The sequence shown here is derived from an EMBL/GenBank/DDBJ whole genome shotgun (WGS) entry which is preliminary data.</text>
</comment>
<reference evidence="3 4" key="1">
    <citation type="submission" date="2024-01" db="EMBL/GenBank/DDBJ databases">
        <title>The genomes of 5 underutilized Papilionoideae crops provide insights into root nodulation and disease resistance.</title>
        <authorList>
            <person name="Yuan L."/>
        </authorList>
    </citation>
    <scope>NUCLEOTIDE SEQUENCE [LARGE SCALE GENOMIC DNA]</scope>
    <source>
        <strain evidence="3">LY-2023</strain>
        <tissue evidence="3">Leaf</tissue>
    </source>
</reference>
<dbReference type="Pfam" id="PF03194">
    <property type="entry name" value="LUC7"/>
    <property type="match status" value="2"/>
</dbReference>
<proteinExistence type="inferred from homology"/>
<evidence type="ECO:0008006" key="5">
    <source>
        <dbReference type="Google" id="ProtNLM"/>
    </source>
</evidence>
<comment type="similarity">
    <text evidence="1">Belongs to the Luc7 family.</text>
</comment>
<sequence length="414" mass="48668">MDAIRKQLDVLMGANRNGDVREVNRKYYDRDVCRLYLVGLCPHELFQLTKMDMGPCPKVHSLQLRKEYEEAKVKGTDNYDRELEDVIDKLIGECDRKIGRALKRLEDDDAKAAIAISVSEVTQTPEVLELSKQIKEKLKEADQHDLEGKTDLKIRALEIVEELRTQRADKQSMLLLDAFNKDRASLPQPLPNPPPLAPLPVVAPDPRTQEMINEKLKKAEDLGEQGMVDEAQKALEEAEALKKLPARQEPVLDSSKYTAADVRITDQKLRVCDICGAFLSVYDSDRRLADHFGGKLHLGYMQIREKLAELQEERNRSRKTDRHDDRRSKERSRDRDRESSKDRERGDSRERGRDNDRRSRDRDRHYDRDRGYDRDRDRDSDRSRTYDSRSRRRSRSRSRERSRDYDRHRRHDRY</sequence>
<keyword evidence="4" id="KW-1185">Reference proteome</keyword>
<feature type="region of interest" description="Disordered" evidence="2">
    <location>
        <begin position="311"/>
        <end position="414"/>
    </location>
</feature>
<gene>
    <name evidence="3" type="ORF">RJT34_18112</name>
</gene>
<dbReference type="GO" id="GO:0006376">
    <property type="term" value="P:mRNA splice site recognition"/>
    <property type="evidence" value="ECO:0007669"/>
    <property type="project" value="InterPro"/>
</dbReference>
<feature type="compositionally biased region" description="Basic and acidic residues" evidence="2">
    <location>
        <begin position="321"/>
        <end position="389"/>
    </location>
</feature>
<name>A0AAN9JAP8_CLITE</name>
<dbReference type="Proteomes" id="UP001359559">
    <property type="component" value="Unassembled WGS sequence"/>
</dbReference>
<evidence type="ECO:0000313" key="3">
    <source>
        <dbReference type="EMBL" id="KAK7295207.1"/>
    </source>
</evidence>
<evidence type="ECO:0000256" key="2">
    <source>
        <dbReference type="SAM" id="MobiDB-lite"/>
    </source>
</evidence>
<dbReference type="PANTHER" id="PTHR12375">
    <property type="entry name" value="RNA-BINDING PROTEIN LUC7-RELATED"/>
    <property type="match status" value="1"/>
</dbReference>
<dbReference type="GO" id="GO:0005685">
    <property type="term" value="C:U1 snRNP"/>
    <property type="evidence" value="ECO:0007669"/>
    <property type="project" value="InterPro"/>
</dbReference>
<accession>A0AAN9JAP8</accession>
<dbReference type="GO" id="GO:0003729">
    <property type="term" value="F:mRNA binding"/>
    <property type="evidence" value="ECO:0007669"/>
    <property type="project" value="InterPro"/>
</dbReference>
<dbReference type="AlphaFoldDB" id="A0AAN9JAP8"/>
<evidence type="ECO:0000313" key="4">
    <source>
        <dbReference type="Proteomes" id="UP001359559"/>
    </source>
</evidence>
<feature type="compositionally biased region" description="Basic and acidic residues" evidence="2">
    <location>
        <begin position="397"/>
        <end position="407"/>
    </location>
</feature>
<organism evidence="3 4">
    <name type="scientific">Clitoria ternatea</name>
    <name type="common">Butterfly pea</name>
    <dbReference type="NCBI Taxonomy" id="43366"/>
    <lineage>
        <taxon>Eukaryota</taxon>
        <taxon>Viridiplantae</taxon>
        <taxon>Streptophyta</taxon>
        <taxon>Embryophyta</taxon>
        <taxon>Tracheophyta</taxon>
        <taxon>Spermatophyta</taxon>
        <taxon>Magnoliopsida</taxon>
        <taxon>eudicotyledons</taxon>
        <taxon>Gunneridae</taxon>
        <taxon>Pentapetalae</taxon>
        <taxon>rosids</taxon>
        <taxon>fabids</taxon>
        <taxon>Fabales</taxon>
        <taxon>Fabaceae</taxon>
        <taxon>Papilionoideae</taxon>
        <taxon>50 kb inversion clade</taxon>
        <taxon>NPAAA clade</taxon>
        <taxon>indigoferoid/millettioid clade</taxon>
        <taxon>Phaseoleae</taxon>
        <taxon>Clitoria</taxon>
    </lineage>
</organism>
<protein>
    <recommendedName>
        <fullName evidence="5">RNA-binding protein Luc7-like 2</fullName>
    </recommendedName>
</protein>
<dbReference type="InterPro" id="IPR004882">
    <property type="entry name" value="Luc7-rel"/>
</dbReference>
<evidence type="ECO:0000256" key="1">
    <source>
        <dbReference type="ARBA" id="ARBA00005655"/>
    </source>
</evidence>
<dbReference type="EMBL" id="JAYKXN010000004">
    <property type="protein sequence ID" value="KAK7295207.1"/>
    <property type="molecule type" value="Genomic_DNA"/>
</dbReference>